<gene>
    <name evidence="1" type="ORF">KSY1p084</name>
</gene>
<organism evidence="1 2">
    <name type="scientific">Lactococcus phage KSY1</name>
    <dbReference type="NCBI Taxonomy" id="2913972"/>
    <lineage>
        <taxon>Viruses</taxon>
        <taxon>Duplodnaviria</taxon>
        <taxon>Heunggongvirae</taxon>
        <taxon>Uroviricota</taxon>
        <taxon>Caudoviricetes</taxon>
        <taxon>Chopinvirus</taxon>
        <taxon>Chopinvirus KSY1</taxon>
    </lineage>
</organism>
<dbReference type="EMBL" id="DQ535032">
    <property type="protein sequence ID" value="ABG21627.1"/>
    <property type="molecule type" value="Genomic_DNA"/>
</dbReference>
<evidence type="ECO:0000313" key="1">
    <source>
        <dbReference type="EMBL" id="ABG21627.1"/>
    </source>
</evidence>
<dbReference type="GeneID" id="5602011"/>
<protein>
    <submittedName>
        <fullName evidence="1">Gp084</fullName>
    </submittedName>
</protein>
<name>A6MAE9_9CAUD</name>
<evidence type="ECO:0000313" key="2">
    <source>
        <dbReference type="Proteomes" id="UP000000714"/>
    </source>
</evidence>
<keyword evidence="2" id="KW-1185">Reference proteome</keyword>
<accession>A6MAE9</accession>
<dbReference type="RefSeq" id="YP_001469083.1">
    <property type="nucleotide sequence ID" value="NC_009817.1"/>
</dbReference>
<sequence>MKEQLQLGYCKDCKQATCLYGDSKCVTCHREQENDLRGL</sequence>
<dbReference type="KEGG" id="vg:5602011"/>
<dbReference type="Proteomes" id="UP000000714">
    <property type="component" value="Segment"/>
</dbReference>
<proteinExistence type="predicted"/>
<reference evidence="1 2" key="1">
    <citation type="journal article" date="2007" name="Virology">
        <title>KSY1, a lactococcal phage with a T7-like transcription.</title>
        <authorList>
            <person name="Chopin A."/>
            <person name="Deveau H."/>
            <person name="Ehrlich S.D."/>
            <person name="Moineau S."/>
            <person name="Chopin M.C."/>
        </authorList>
    </citation>
    <scope>NUCLEOTIDE SEQUENCE</scope>
</reference>